<sequence>MHDSNKIASDKTGGIQVGCVRKATITINQADK</sequence>
<protein>
    <submittedName>
        <fullName evidence="1">Uncharacterized protein</fullName>
    </submittedName>
</protein>
<dbReference type="EMBL" id="CP000155">
    <property type="protein sequence ID" value="ABC30255.1"/>
    <property type="molecule type" value="Genomic_DNA"/>
</dbReference>
<dbReference type="AlphaFoldDB" id="Q2SGG9"/>
<accession>Q2SGG9</accession>
<keyword evidence="2" id="KW-1185">Reference proteome</keyword>
<organism evidence="1 2">
    <name type="scientific">Hahella chejuensis (strain KCTC 2396)</name>
    <dbReference type="NCBI Taxonomy" id="349521"/>
    <lineage>
        <taxon>Bacteria</taxon>
        <taxon>Pseudomonadati</taxon>
        <taxon>Pseudomonadota</taxon>
        <taxon>Gammaproteobacteria</taxon>
        <taxon>Oceanospirillales</taxon>
        <taxon>Hahellaceae</taxon>
        <taxon>Hahella</taxon>
    </lineage>
</organism>
<name>Q2SGG9_HAHCH</name>
<evidence type="ECO:0000313" key="1">
    <source>
        <dbReference type="EMBL" id="ABC30255.1"/>
    </source>
</evidence>
<proteinExistence type="predicted"/>
<gene>
    <name evidence="1" type="ordered locus">HCH_03509</name>
</gene>
<dbReference type="KEGG" id="hch:HCH_03509"/>
<reference evidence="1 2" key="1">
    <citation type="journal article" date="2005" name="Nucleic Acids Res.">
        <title>Genomic blueprint of Hahella chejuensis, a marine microbe producing an algicidal agent.</title>
        <authorList>
            <person name="Jeong H."/>
            <person name="Yim J.H."/>
            <person name="Lee C."/>
            <person name="Choi S.-H."/>
            <person name="Park Y.K."/>
            <person name="Yoon S.H."/>
            <person name="Hur C.-G."/>
            <person name="Kang H.-Y."/>
            <person name="Kim D."/>
            <person name="Lee H.H."/>
            <person name="Park K.H."/>
            <person name="Park S.-H."/>
            <person name="Park H.-S."/>
            <person name="Lee H.K."/>
            <person name="Oh T.K."/>
            <person name="Kim J.F."/>
        </authorList>
    </citation>
    <scope>NUCLEOTIDE SEQUENCE [LARGE SCALE GENOMIC DNA]</scope>
    <source>
        <strain evidence="1 2">KCTC 2396</strain>
    </source>
</reference>
<dbReference type="HOGENOM" id="CLU_3389707_0_0_6"/>
<dbReference type="STRING" id="349521.HCH_03509"/>
<evidence type="ECO:0000313" key="2">
    <source>
        <dbReference type="Proteomes" id="UP000000238"/>
    </source>
</evidence>
<dbReference type="Proteomes" id="UP000000238">
    <property type="component" value="Chromosome"/>
</dbReference>